<feature type="binding site" evidence="2">
    <location>
        <begin position="242"/>
        <end position="246"/>
    </location>
    <ligand>
        <name>FAD</name>
        <dbReference type="ChEBI" id="CHEBI:57692"/>
    </ligand>
</feature>
<dbReference type="PROSITE" id="PS51645">
    <property type="entry name" value="PHR_CRY_ALPHA_BETA"/>
    <property type="match status" value="1"/>
</dbReference>
<evidence type="ECO:0000313" key="4">
    <source>
        <dbReference type="EMBL" id="ETW94985.1"/>
    </source>
</evidence>
<dbReference type="SUPFAM" id="SSF52425">
    <property type="entry name" value="Cryptochrome/photolyase, N-terminal domain"/>
    <property type="match status" value="1"/>
</dbReference>
<dbReference type="GO" id="GO:0009416">
    <property type="term" value="P:response to light stimulus"/>
    <property type="evidence" value="ECO:0007669"/>
    <property type="project" value="TreeGrafter"/>
</dbReference>
<dbReference type="EMBL" id="AZHW01000974">
    <property type="protein sequence ID" value="ETW94985.1"/>
    <property type="molecule type" value="Genomic_DNA"/>
</dbReference>
<proteinExistence type="predicted"/>
<dbReference type="HOGENOM" id="CLU_010348_2_2_7"/>
<dbReference type="PATRIC" id="fig|1429438.4.peg.6166"/>
<dbReference type="InterPro" id="IPR036134">
    <property type="entry name" value="Crypto/Photolyase_FAD-like_sf"/>
</dbReference>
<dbReference type="GO" id="GO:0003677">
    <property type="term" value="F:DNA binding"/>
    <property type="evidence" value="ECO:0007669"/>
    <property type="project" value="TreeGrafter"/>
</dbReference>
<evidence type="ECO:0000256" key="2">
    <source>
        <dbReference type="PIRSR" id="PIRSR602081-1"/>
    </source>
</evidence>
<feature type="domain" description="Photolyase/cryptochrome alpha/beta" evidence="3">
    <location>
        <begin position="8"/>
        <end position="137"/>
    </location>
</feature>
<dbReference type="Pfam" id="PF00875">
    <property type="entry name" value="DNA_photolyase"/>
    <property type="match status" value="1"/>
</dbReference>
<gene>
    <name evidence="4" type="ORF">ETSY1_32520</name>
</gene>
<sequence>MSSPRAPAPAILWFRHDLRLHDNPALRAAVGHGGSVIPVFIWAPEEEGDWAPGEASQWWLHQSLAHLSEVLQSQGSRLILRRGGSLNALQALVRDTGAQAVFWNRRYEPVIRQRDDTIQAALRAEGLTVERFHAGLLFEPCDISTKTGKPYQVFTPFWKACLAEPEPSEPLPPPRHLPAPAPWPASQTLDEFDLLPAVDWASGIRAAWQPGCQPAAEQLHCFLDQAVDGYEQDRDRPDIVGSSRLSPHLHVGEISPRQVWHAVRDAALVPGRIGRAQGAEAYGSLRRFLRI</sequence>
<dbReference type="Gene3D" id="1.25.40.80">
    <property type="match status" value="1"/>
</dbReference>
<name>W4LB80_ENTF1</name>
<keyword evidence="2" id="KW-0285">Flavoprotein</keyword>
<evidence type="ECO:0000259" key="3">
    <source>
        <dbReference type="PROSITE" id="PS51645"/>
    </source>
</evidence>
<dbReference type="GO" id="GO:0003904">
    <property type="term" value="F:deoxyribodipyrimidine photo-lyase activity"/>
    <property type="evidence" value="ECO:0007669"/>
    <property type="project" value="TreeGrafter"/>
</dbReference>
<dbReference type="InterPro" id="IPR002081">
    <property type="entry name" value="Cryptochrome/DNA_photolyase_1"/>
</dbReference>
<dbReference type="GO" id="GO:0071949">
    <property type="term" value="F:FAD binding"/>
    <property type="evidence" value="ECO:0007669"/>
    <property type="project" value="TreeGrafter"/>
</dbReference>
<dbReference type="Proteomes" id="UP000019141">
    <property type="component" value="Unassembled WGS sequence"/>
</dbReference>
<protein>
    <recommendedName>
        <fullName evidence="3">Photolyase/cryptochrome alpha/beta domain-containing protein</fullName>
    </recommendedName>
</protein>
<dbReference type="SUPFAM" id="SSF48173">
    <property type="entry name" value="Cryptochrome/photolyase FAD-binding domain"/>
    <property type="match status" value="1"/>
</dbReference>
<comment type="cofactor">
    <cofactor evidence="2">
        <name>FAD</name>
        <dbReference type="ChEBI" id="CHEBI:57692"/>
    </cofactor>
    <text evidence="2">Binds 1 FAD per subunit.</text>
</comment>
<dbReference type="AlphaFoldDB" id="W4LB80"/>
<organism evidence="4 5">
    <name type="scientific">Entotheonella factor</name>
    <dbReference type="NCBI Taxonomy" id="1429438"/>
    <lineage>
        <taxon>Bacteria</taxon>
        <taxon>Pseudomonadati</taxon>
        <taxon>Nitrospinota/Tectimicrobiota group</taxon>
        <taxon>Candidatus Tectimicrobiota</taxon>
        <taxon>Candidatus Entotheonellia</taxon>
        <taxon>Candidatus Entotheonellales</taxon>
        <taxon>Candidatus Entotheonellaceae</taxon>
        <taxon>Candidatus Entotheonella</taxon>
    </lineage>
</organism>
<comment type="cofactor">
    <cofactor evidence="1">
        <name>(6R)-5,10-methylene-5,6,7,8-tetrahydrofolate</name>
        <dbReference type="ChEBI" id="CHEBI:15636"/>
    </cofactor>
</comment>
<dbReference type="InterPro" id="IPR036155">
    <property type="entry name" value="Crypto/Photolyase_N_sf"/>
</dbReference>
<dbReference type="Gene3D" id="3.40.50.620">
    <property type="entry name" value="HUPs"/>
    <property type="match status" value="1"/>
</dbReference>
<evidence type="ECO:0000313" key="5">
    <source>
        <dbReference type="Proteomes" id="UP000019141"/>
    </source>
</evidence>
<reference evidence="4 5" key="1">
    <citation type="journal article" date="2014" name="Nature">
        <title>An environmental bacterial taxon with a large and distinct metabolic repertoire.</title>
        <authorList>
            <person name="Wilson M.C."/>
            <person name="Mori T."/>
            <person name="Ruckert C."/>
            <person name="Uria A.R."/>
            <person name="Helf M.J."/>
            <person name="Takada K."/>
            <person name="Gernert C."/>
            <person name="Steffens U.A."/>
            <person name="Heycke N."/>
            <person name="Schmitt S."/>
            <person name="Rinke C."/>
            <person name="Helfrich E.J."/>
            <person name="Brachmann A.O."/>
            <person name="Gurgui C."/>
            <person name="Wakimoto T."/>
            <person name="Kracht M."/>
            <person name="Crusemann M."/>
            <person name="Hentschel U."/>
            <person name="Abe I."/>
            <person name="Matsunaga S."/>
            <person name="Kalinowski J."/>
            <person name="Takeyama H."/>
            <person name="Piel J."/>
        </authorList>
    </citation>
    <scope>NUCLEOTIDE SEQUENCE [LARGE SCALE GENOMIC DNA]</scope>
    <source>
        <strain evidence="5">TSY1</strain>
    </source>
</reference>
<dbReference type="InterPro" id="IPR006050">
    <property type="entry name" value="DNA_photolyase_N"/>
</dbReference>
<dbReference type="PANTHER" id="PTHR11455">
    <property type="entry name" value="CRYPTOCHROME"/>
    <property type="match status" value="1"/>
</dbReference>
<dbReference type="PANTHER" id="PTHR11455:SF9">
    <property type="entry name" value="CRYPTOCHROME CIRCADIAN CLOCK 5 ISOFORM X1"/>
    <property type="match status" value="1"/>
</dbReference>
<evidence type="ECO:0000256" key="1">
    <source>
        <dbReference type="ARBA" id="ARBA00001932"/>
    </source>
</evidence>
<accession>W4LB80</accession>
<dbReference type="InterPro" id="IPR014729">
    <property type="entry name" value="Rossmann-like_a/b/a_fold"/>
</dbReference>
<comment type="caution">
    <text evidence="4">The sequence shown here is derived from an EMBL/GenBank/DDBJ whole genome shotgun (WGS) entry which is preliminary data.</text>
</comment>
<keyword evidence="5" id="KW-1185">Reference proteome</keyword>
<keyword evidence="2" id="KW-0274">FAD</keyword>
<feature type="binding site" evidence="2">
    <location>
        <position position="230"/>
    </location>
    <ligand>
        <name>FAD</name>
        <dbReference type="ChEBI" id="CHEBI:57692"/>
    </ligand>
</feature>